<dbReference type="KEGG" id="xbv:XBW1_3722"/>
<dbReference type="RefSeq" id="WP_052726090.1">
    <property type="nucleotide sequence ID" value="NZ_CAWMEF010000001.1"/>
</dbReference>
<organism evidence="1 2">
    <name type="scientific">Xenorhabdus bovienii</name>
    <name type="common">Xenorhabdus nematophila subsp. bovienii</name>
    <dbReference type="NCBI Taxonomy" id="40576"/>
    <lineage>
        <taxon>Bacteria</taxon>
        <taxon>Pseudomonadati</taxon>
        <taxon>Pseudomonadota</taxon>
        <taxon>Gammaproteobacteria</taxon>
        <taxon>Enterobacterales</taxon>
        <taxon>Morganellaceae</taxon>
        <taxon>Xenorhabdus</taxon>
    </lineage>
</organism>
<evidence type="ECO:0000313" key="2">
    <source>
        <dbReference type="Proteomes" id="UP000032930"/>
    </source>
</evidence>
<dbReference type="InterPro" id="IPR007407">
    <property type="entry name" value="DUF459"/>
</dbReference>
<evidence type="ECO:0008006" key="3">
    <source>
        <dbReference type="Google" id="ProtNLM"/>
    </source>
</evidence>
<dbReference type="EMBL" id="FO818637">
    <property type="protein sequence ID" value="CDM91078.1"/>
    <property type="molecule type" value="Genomic_DNA"/>
</dbReference>
<dbReference type="SUPFAM" id="SSF52266">
    <property type="entry name" value="SGNH hydrolase"/>
    <property type="match status" value="1"/>
</dbReference>
<dbReference type="AlphaFoldDB" id="A0A0B6XE52"/>
<accession>A0A0B6XE52</accession>
<gene>
    <name evidence="1" type="ORF">XBW1_3722</name>
</gene>
<proteinExistence type="predicted"/>
<dbReference type="Proteomes" id="UP000032930">
    <property type="component" value="Chromosome"/>
</dbReference>
<dbReference type="Gene3D" id="3.40.50.1110">
    <property type="entry name" value="SGNH hydrolase"/>
    <property type="match status" value="1"/>
</dbReference>
<dbReference type="GO" id="GO:0016788">
    <property type="term" value="F:hydrolase activity, acting on ester bonds"/>
    <property type="evidence" value="ECO:0007669"/>
    <property type="project" value="UniProtKB-ARBA"/>
</dbReference>
<dbReference type="CDD" id="cd00229">
    <property type="entry name" value="SGNH_hydrolase"/>
    <property type="match status" value="1"/>
</dbReference>
<dbReference type="Pfam" id="PF04311">
    <property type="entry name" value="DUF459"/>
    <property type="match status" value="1"/>
</dbReference>
<evidence type="ECO:0000313" key="1">
    <source>
        <dbReference type="EMBL" id="CDM91078.1"/>
    </source>
</evidence>
<reference evidence="1 2" key="1">
    <citation type="submission" date="2014-02" db="EMBL/GenBank/DDBJ databases">
        <authorList>
            <person name="Genoscope - CEA"/>
        </authorList>
    </citation>
    <scope>NUCLEOTIDE SEQUENCE [LARGE SCALE GENOMIC DNA]</scope>
    <source>
        <strain evidence="1 2">CS03</strain>
    </source>
</reference>
<dbReference type="InterPro" id="IPR036514">
    <property type="entry name" value="SGNH_hydro_sf"/>
</dbReference>
<sequence length="199" mass="22875">MRWFHSIKLIFFFFLFSADGFCKTLLLGDSLTYVYGEAYKSSINKDADVFYQVGSGLLNRNKYDWFSAVESINFDEYDLVIISIGTNDFNRDVNSVDYSRSIFELIGRIKNKNSDTKIIWISPPFLKNEEHEILLSNTRHIVKNTLCQLGVMYSDITRDAVLGEKYTGVLNGKKIRANDGIHITKYGASLVLEHLKLFL</sequence>
<protein>
    <recommendedName>
        <fullName evidence="3">SGNH hydrolase-type esterase domain-containing protein</fullName>
    </recommendedName>
</protein>
<name>A0A0B6XE52_XENBV</name>